<feature type="transmembrane region" description="Helical" evidence="9">
    <location>
        <begin position="21"/>
        <end position="46"/>
    </location>
</feature>
<dbReference type="InterPro" id="IPR010052">
    <property type="entry name" value="T2SS_protein-GspI"/>
</dbReference>
<evidence type="ECO:0000256" key="5">
    <source>
        <dbReference type="ARBA" id="ARBA00022519"/>
    </source>
</evidence>
<comment type="caution">
    <text evidence="10">The sequence shown here is derived from an EMBL/GenBank/DDBJ whole genome shotgun (WGS) entry which is preliminary data.</text>
</comment>
<keyword evidence="11" id="KW-1185">Reference proteome</keyword>
<evidence type="ECO:0000256" key="6">
    <source>
        <dbReference type="ARBA" id="ARBA00022692"/>
    </source>
</evidence>
<keyword evidence="6 9" id="KW-0812">Transmembrane</keyword>
<accession>G2DA87</accession>
<dbReference type="PANTHER" id="PTHR38779">
    <property type="entry name" value="TYPE II SECRETION SYSTEM PROTEIN I-RELATED"/>
    <property type="match status" value="1"/>
</dbReference>
<dbReference type="Proteomes" id="UP000004491">
    <property type="component" value="Unassembled WGS sequence"/>
</dbReference>
<dbReference type="AlphaFoldDB" id="G2DA87"/>
<keyword evidence="4" id="KW-0488">Methylation</keyword>
<organism evidence="10 11">
    <name type="scientific">endosymbiont of Riftia pachyptila</name>
    <name type="common">vent Ph05</name>
    <dbReference type="NCBI Taxonomy" id="1048808"/>
    <lineage>
        <taxon>Bacteria</taxon>
        <taxon>Pseudomonadati</taxon>
        <taxon>Pseudomonadota</taxon>
        <taxon>Gammaproteobacteria</taxon>
        <taxon>sulfur-oxidizing symbionts</taxon>
    </lineage>
</organism>
<evidence type="ECO:0000256" key="4">
    <source>
        <dbReference type="ARBA" id="ARBA00022481"/>
    </source>
</evidence>
<sequence>MGFWRWRSVRVRSPIKRGTQRGFTLIEVLVAFAILAMSLTVLYRIFSGGLSNISIAQRHMGALMLVQDLLEGTDLNWRELEGVERGESVGGYRWNRSVTPYERSDASGRTQEGGLYQIKVRVSWSLLGRQRELNMSSLRLDPLKPPSVK</sequence>
<dbReference type="GO" id="GO:0015628">
    <property type="term" value="P:protein secretion by the type II secretion system"/>
    <property type="evidence" value="ECO:0007669"/>
    <property type="project" value="InterPro"/>
</dbReference>
<evidence type="ECO:0000256" key="2">
    <source>
        <dbReference type="ARBA" id="ARBA00008358"/>
    </source>
</evidence>
<dbReference type="PANTHER" id="PTHR38779:SF2">
    <property type="entry name" value="TYPE II SECRETION SYSTEM PROTEIN I-RELATED"/>
    <property type="match status" value="1"/>
</dbReference>
<dbReference type="EMBL" id="AFOC01000008">
    <property type="protein sequence ID" value="EGV52488.1"/>
    <property type="molecule type" value="Genomic_DNA"/>
</dbReference>
<keyword evidence="8 9" id="KW-0472">Membrane</keyword>
<evidence type="ECO:0000313" key="10">
    <source>
        <dbReference type="EMBL" id="EGV52488.1"/>
    </source>
</evidence>
<dbReference type="PROSITE" id="PS00409">
    <property type="entry name" value="PROKAR_NTER_METHYL"/>
    <property type="match status" value="1"/>
</dbReference>
<evidence type="ECO:0000256" key="3">
    <source>
        <dbReference type="ARBA" id="ARBA00022475"/>
    </source>
</evidence>
<evidence type="ECO:0000256" key="8">
    <source>
        <dbReference type="ARBA" id="ARBA00023136"/>
    </source>
</evidence>
<dbReference type="NCBIfam" id="TIGR02532">
    <property type="entry name" value="IV_pilin_GFxxxE"/>
    <property type="match status" value="1"/>
</dbReference>
<reference evidence="10" key="1">
    <citation type="journal article" date="2011" name="ISME J.">
        <title>The endosymbionts of the deep-sea tubeworms Riftia pachyptila and Tevnia jerichonana share an identical physiology as revealed by proteogenomic analyses.</title>
        <authorList>
            <person name="Gardebrecht A."/>
            <person name="Markert S."/>
            <person name="Felbeck H."/>
            <person name="Thuermer A."/>
            <person name="Albrecht D."/>
            <person name="Wollherr A."/>
            <person name="Kabisch J."/>
            <person name="Lehmann R."/>
            <person name="Daniel R."/>
            <person name="Liesegang H."/>
            <person name="Hecker M."/>
            <person name="Sievert S.M."/>
            <person name="Schweder T."/>
        </authorList>
    </citation>
    <scope>NUCLEOTIDE SEQUENCE [LARGE SCALE GENOMIC DNA]</scope>
</reference>
<protein>
    <submittedName>
        <fullName evidence="10">General secretion pathway protein H</fullName>
    </submittedName>
</protein>
<comment type="subcellular location">
    <subcellularLocation>
        <location evidence="1">Cell inner membrane</location>
        <topology evidence="1">Single-pass membrane protein</topology>
    </subcellularLocation>
</comment>
<dbReference type="InterPro" id="IPR012902">
    <property type="entry name" value="N_methyl_site"/>
</dbReference>
<dbReference type="GO" id="GO:0015627">
    <property type="term" value="C:type II protein secretion system complex"/>
    <property type="evidence" value="ECO:0007669"/>
    <property type="project" value="InterPro"/>
</dbReference>
<evidence type="ECO:0000256" key="1">
    <source>
        <dbReference type="ARBA" id="ARBA00004377"/>
    </source>
</evidence>
<keyword evidence="3" id="KW-1003">Cell membrane</keyword>
<comment type="similarity">
    <text evidence="2">Belongs to the GSP I family.</text>
</comment>
<gene>
    <name evidence="10" type="ORF">Rifp1Sym_ah00280</name>
</gene>
<keyword evidence="5" id="KW-0997">Cell inner membrane</keyword>
<dbReference type="GO" id="GO:0005886">
    <property type="term" value="C:plasma membrane"/>
    <property type="evidence" value="ECO:0007669"/>
    <property type="project" value="UniProtKB-SubCell"/>
</dbReference>
<dbReference type="Pfam" id="PF07963">
    <property type="entry name" value="N_methyl"/>
    <property type="match status" value="1"/>
</dbReference>
<keyword evidence="7 9" id="KW-1133">Transmembrane helix</keyword>
<name>G2DA87_9GAMM</name>
<proteinExistence type="inferred from homology"/>
<evidence type="ECO:0000313" key="11">
    <source>
        <dbReference type="Proteomes" id="UP000004491"/>
    </source>
</evidence>
<evidence type="ECO:0000256" key="7">
    <source>
        <dbReference type="ARBA" id="ARBA00022989"/>
    </source>
</evidence>
<evidence type="ECO:0000256" key="9">
    <source>
        <dbReference type="SAM" id="Phobius"/>
    </source>
</evidence>